<dbReference type="EMBL" id="CAMXCT020002200">
    <property type="protein sequence ID" value="CAL1149749.1"/>
    <property type="molecule type" value="Genomic_DNA"/>
</dbReference>
<feature type="region of interest" description="Disordered" evidence="1">
    <location>
        <begin position="182"/>
        <end position="210"/>
    </location>
</feature>
<feature type="compositionally biased region" description="Polar residues" evidence="1">
    <location>
        <begin position="39"/>
        <end position="57"/>
    </location>
</feature>
<dbReference type="InterPro" id="IPR021109">
    <property type="entry name" value="Peptidase_aspartic_dom_sf"/>
</dbReference>
<dbReference type="EMBL" id="CAMXCT010002200">
    <property type="protein sequence ID" value="CAI3996374.1"/>
    <property type="molecule type" value="Genomic_DNA"/>
</dbReference>
<dbReference type="Proteomes" id="UP001152797">
    <property type="component" value="Unassembled WGS sequence"/>
</dbReference>
<feature type="compositionally biased region" description="Basic and acidic residues" evidence="1">
    <location>
        <begin position="182"/>
        <end position="192"/>
    </location>
</feature>
<dbReference type="AlphaFoldDB" id="A0A9P1CQA5"/>
<feature type="compositionally biased region" description="Basic and acidic residues" evidence="1">
    <location>
        <begin position="23"/>
        <end position="34"/>
    </location>
</feature>
<name>A0A9P1CQA5_9DINO</name>
<dbReference type="EMBL" id="CAMXCT030002200">
    <property type="protein sequence ID" value="CAL4783686.1"/>
    <property type="molecule type" value="Genomic_DNA"/>
</dbReference>
<proteinExistence type="predicted"/>
<evidence type="ECO:0000313" key="4">
    <source>
        <dbReference type="Proteomes" id="UP001152797"/>
    </source>
</evidence>
<organism evidence="2">
    <name type="scientific">Cladocopium goreaui</name>
    <dbReference type="NCBI Taxonomy" id="2562237"/>
    <lineage>
        <taxon>Eukaryota</taxon>
        <taxon>Sar</taxon>
        <taxon>Alveolata</taxon>
        <taxon>Dinophyceae</taxon>
        <taxon>Suessiales</taxon>
        <taxon>Symbiodiniaceae</taxon>
        <taxon>Cladocopium</taxon>
    </lineage>
</organism>
<sequence length="456" mass="51432">MTAFCVRHRGEYERMCRSLARMVKEQQPRRDKVPRVQATGGTSRTASEADHTTQNGENLEGQRQAEGETGDNSETAAPSPAEDQWWHTSPWGWYGNWGWRYPAWSSYGWQSQPWRGSTASSQDMGEGEEDKMVEILPDAVLGWFLLEKSGLDTLEKSVIQGEIKGNFTLSGVENALRSHWNDDQVRKREGEAKQQANYQQDYKSEEEEPLDEELAMFEEWPEEQKGRTLREARNRQHEIKMSRKFYRPGANTQNKGTGRGGGPVGMGTGARLAAEFTFNEPKDAPENDCANTEDLEVISKYQKWHWPVSSASVRCSSWDMSTEEAVRQGKAVIDGGATRTMGSLHALEMLEKQHQKQHGVSGVMHINPNEQPIFGFGNSQKSRCLSTCHMKLSSEQKNVNMKIHVLGQGEAPILLSVDSLRRMGAVIDYEHDLAVFRHLDSQTIVKLEQSQVFAGP</sequence>
<protein>
    <submittedName>
        <fullName evidence="3">CCHC-type domain-containing protein</fullName>
    </submittedName>
</protein>
<dbReference type="Gene3D" id="2.40.70.10">
    <property type="entry name" value="Acid Proteases"/>
    <property type="match status" value="1"/>
</dbReference>
<comment type="caution">
    <text evidence="2">The sequence shown here is derived from an EMBL/GenBank/DDBJ whole genome shotgun (WGS) entry which is preliminary data.</text>
</comment>
<reference evidence="3 4" key="2">
    <citation type="submission" date="2024-05" db="EMBL/GenBank/DDBJ databases">
        <authorList>
            <person name="Chen Y."/>
            <person name="Shah S."/>
            <person name="Dougan E. K."/>
            <person name="Thang M."/>
            <person name="Chan C."/>
        </authorList>
    </citation>
    <scope>NUCLEOTIDE SEQUENCE [LARGE SCALE GENOMIC DNA]</scope>
</reference>
<gene>
    <name evidence="2" type="ORF">C1SCF055_LOCUS22859</name>
</gene>
<reference evidence="2" key="1">
    <citation type="submission" date="2022-10" db="EMBL/GenBank/DDBJ databases">
        <authorList>
            <person name="Chen Y."/>
            <person name="Dougan E. K."/>
            <person name="Chan C."/>
            <person name="Rhodes N."/>
            <person name="Thang M."/>
        </authorList>
    </citation>
    <scope>NUCLEOTIDE SEQUENCE</scope>
</reference>
<feature type="region of interest" description="Disordered" evidence="1">
    <location>
        <begin position="23"/>
        <end position="85"/>
    </location>
</feature>
<keyword evidence="4" id="KW-1185">Reference proteome</keyword>
<dbReference type="OrthoDB" id="447543at2759"/>
<evidence type="ECO:0000313" key="2">
    <source>
        <dbReference type="EMBL" id="CAI3996374.1"/>
    </source>
</evidence>
<evidence type="ECO:0000313" key="3">
    <source>
        <dbReference type="EMBL" id="CAL4783686.1"/>
    </source>
</evidence>
<accession>A0A9P1CQA5</accession>
<evidence type="ECO:0000256" key="1">
    <source>
        <dbReference type="SAM" id="MobiDB-lite"/>
    </source>
</evidence>